<evidence type="ECO:0000256" key="1">
    <source>
        <dbReference type="ARBA" id="ARBA00022741"/>
    </source>
</evidence>
<comment type="caution">
    <text evidence="5">The sequence shown here is derived from an EMBL/GenBank/DDBJ whole genome shotgun (WGS) entry which is preliminary data.</text>
</comment>
<dbReference type="GO" id="GO:0005524">
    <property type="term" value="F:ATP binding"/>
    <property type="evidence" value="ECO:0007669"/>
    <property type="project" value="UniProtKB-KW"/>
</dbReference>
<keyword evidence="5" id="KW-0649">Protein kinase inhibitor</keyword>
<dbReference type="GeneID" id="98052421"/>
<dbReference type="SMART" id="SM00796">
    <property type="entry name" value="AHS1"/>
    <property type="match status" value="1"/>
</dbReference>
<keyword evidence="3" id="KW-0067">ATP-binding</keyword>
<dbReference type="Gene3D" id="2.40.100.10">
    <property type="entry name" value="Cyclophilin-like"/>
    <property type="match status" value="1"/>
</dbReference>
<accession>A0A852W4P0</accession>
<protein>
    <submittedName>
        <fullName evidence="5">KipI family sensor histidine kinase inhibitor</fullName>
    </submittedName>
</protein>
<evidence type="ECO:0000313" key="6">
    <source>
        <dbReference type="Proteomes" id="UP000549695"/>
    </source>
</evidence>
<sequence length="204" mass="21277">MLAVRVRRCGGRAVLLEVDDAAGVAAVAAAVRDAALPEVRELVPAARTVLVEVAPGAATERVVQVARAADAAAGEAGTGTVHTLPVTYDGEDLALVAETAGLSVDEVVALHSGAEYRVDFCGFTPGFGYLSGLPEPLRQPRLESSRTAVPAGSVGIADVYSCVYPRRSPGGWRLIGRTDTVLFDPDADPPALFTPGDRVRFEPR</sequence>
<organism evidence="5 6">
    <name type="scientific">Pseudonocardia alni</name>
    <name type="common">Amycolata alni</name>
    <dbReference type="NCBI Taxonomy" id="33907"/>
    <lineage>
        <taxon>Bacteria</taxon>
        <taxon>Bacillati</taxon>
        <taxon>Actinomycetota</taxon>
        <taxon>Actinomycetes</taxon>
        <taxon>Pseudonocardiales</taxon>
        <taxon>Pseudonocardiaceae</taxon>
        <taxon>Pseudonocardia</taxon>
    </lineage>
</organism>
<dbReference type="PANTHER" id="PTHR34698">
    <property type="entry name" value="5-OXOPROLINASE SUBUNIT B"/>
    <property type="match status" value="1"/>
</dbReference>
<keyword evidence="1" id="KW-0547">Nucleotide-binding</keyword>
<dbReference type="PANTHER" id="PTHR34698:SF2">
    <property type="entry name" value="5-OXOPROLINASE SUBUNIT B"/>
    <property type="match status" value="1"/>
</dbReference>
<dbReference type="GO" id="GO:0004860">
    <property type="term" value="F:protein kinase inhibitor activity"/>
    <property type="evidence" value="ECO:0007669"/>
    <property type="project" value="UniProtKB-KW"/>
</dbReference>
<dbReference type="SUPFAM" id="SSF160467">
    <property type="entry name" value="PH0987 N-terminal domain-like"/>
    <property type="match status" value="1"/>
</dbReference>
<dbReference type="GO" id="GO:0016787">
    <property type="term" value="F:hydrolase activity"/>
    <property type="evidence" value="ECO:0007669"/>
    <property type="project" value="UniProtKB-KW"/>
</dbReference>
<feature type="domain" description="Carboxyltransferase" evidence="4">
    <location>
        <begin position="4"/>
        <end position="193"/>
    </location>
</feature>
<dbReference type="SUPFAM" id="SSF50891">
    <property type="entry name" value="Cyclophilin-like"/>
    <property type="match status" value="1"/>
</dbReference>
<dbReference type="Gene3D" id="3.30.1360.40">
    <property type="match status" value="1"/>
</dbReference>
<gene>
    <name evidence="5" type="ORF">HDA37_002666</name>
</gene>
<dbReference type="Pfam" id="PF02682">
    <property type="entry name" value="CT_C_D"/>
    <property type="match status" value="1"/>
</dbReference>
<dbReference type="InterPro" id="IPR010016">
    <property type="entry name" value="PxpB"/>
</dbReference>
<dbReference type="EMBL" id="JACCCZ010000001">
    <property type="protein sequence ID" value="NYG02381.1"/>
    <property type="molecule type" value="Genomic_DNA"/>
</dbReference>
<keyword evidence="2" id="KW-0378">Hydrolase</keyword>
<reference evidence="5 6" key="1">
    <citation type="submission" date="2020-07" db="EMBL/GenBank/DDBJ databases">
        <title>Sequencing the genomes of 1000 actinobacteria strains.</title>
        <authorList>
            <person name="Klenk H.-P."/>
        </authorList>
    </citation>
    <scope>NUCLEOTIDE SEQUENCE [LARGE SCALE GENOMIC DNA]</scope>
    <source>
        <strain evidence="5 6">DSM 44749</strain>
    </source>
</reference>
<evidence type="ECO:0000313" key="5">
    <source>
        <dbReference type="EMBL" id="NYG02381.1"/>
    </source>
</evidence>
<evidence type="ECO:0000256" key="2">
    <source>
        <dbReference type="ARBA" id="ARBA00022801"/>
    </source>
</evidence>
<evidence type="ECO:0000259" key="4">
    <source>
        <dbReference type="SMART" id="SM00796"/>
    </source>
</evidence>
<proteinExistence type="predicted"/>
<dbReference type="Proteomes" id="UP000549695">
    <property type="component" value="Unassembled WGS sequence"/>
</dbReference>
<dbReference type="AlphaFoldDB" id="A0A852W4P0"/>
<dbReference type="InterPro" id="IPR029000">
    <property type="entry name" value="Cyclophilin-like_dom_sf"/>
</dbReference>
<keyword evidence="6" id="KW-1185">Reference proteome</keyword>
<dbReference type="InterPro" id="IPR003833">
    <property type="entry name" value="CT_C_D"/>
</dbReference>
<evidence type="ECO:0000256" key="3">
    <source>
        <dbReference type="ARBA" id="ARBA00022840"/>
    </source>
</evidence>
<name>A0A852W4P0_PSEA5</name>
<dbReference type="RefSeq" id="WP_179761259.1">
    <property type="nucleotide sequence ID" value="NZ_BAAAJZ010000003.1"/>
</dbReference>